<accession>A0A833N407</accession>
<dbReference type="PANTHER" id="PTHR20961">
    <property type="entry name" value="GLYCOSYLTRANSFERASE"/>
    <property type="match status" value="1"/>
</dbReference>
<name>A0A833N407_9HYPH</name>
<proteinExistence type="predicted"/>
<dbReference type="InterPro" id="IPR049625">
    <property type="entry name" value="Glyco_transf_61_cat"/>
</dbReference>
<organism evidence="5 6">
    <name type="scientific">Methylorubrum populi</name>
    <dbReference type="NCBI Taxonomy" id="223967"/>
    <lineage>
        <taxon>Bacteria</taxon>
        <taxon>Pseudomonadati</taxon>
        <taxon>Pseudomonadota</taxon>
        <taxon>Alphaproteobacteria</taxon>
        <taxon>Hyphomicrobiales</taxon>
        <taxon>Methylobacteriaceae</taxon>
        <taxon>Methylorubrum</taxon>
    </lineage>
</organism>
<evidence type="ECO:0000313" key="5">
    <source>
        <dbReference type="EMBL" id="KAB7786310.1"/>
    </source>
</evidence>
<keyword evidence="3" id="KW-0325">Glycoprotein</keyword>
<dbReference type="Proteomes" id="UP000469949">
    <property type="component" value="Unassembled WGS sequence"/>
</dbReference>
<dbReference type="EMBL" id="WEKV01000008">
    <property type="protein sequence ID" value="KAB7786310.1"/>
    <property type="molecule type" value="Genomic_DNA"/>
</dbReference>
<evidence type="ECO:0000256" key="1">
    <source>
        <dbReference type="ARBA" id="ARBA00022676"/>
    </source>
</evidence>
<dbReference type="InterPro" id="IPR007657">
    <property type="entry name" value="Glycosyltransferase_61"/>
</dbReference>
<keyword evidence="1" id="KW-0328">Glycosyltransferase</keyword>
<feature type="domain" description="Glycosyltransferase 61 catalytic" evidence="4">
    <location>
        <begin position="177"/>
        <end position="367"/>
    </location>
</feature>
<dbReference type="GO" id="GO:0016757">
    <property type="term" value="F:glycosyltransferase activity"/>
    <property type="evidence" value="ECO:0007669"/>
    <property type="project" value="UniProtKB-KW"/>
</dbReference>
<comment type="caution">
    <text evidence="5">The sequence shown here is derived from an EMBL/GenBank/DDBJ whole genome shotgun (WGS) entry which is preliminary data.</text>
</comment>
<keyword evidence="2" id="KW-0808">Transferase</keyword>
<dbReference type="Pfam" id="PF04577">
    <property type="entry name" value="Glyco_transf_61"/>
    <property type="match status" value="1"/>
</dbReference>
<evidence type="ECO:0000256" key="2">
    <source>
        <dbReference type="ARBA" id="ARBA00022679"/>
    </source>
</evidence>
<dbReference type="AlphaFoldDB" id="A0A833N407"/>
<evidence type="ECO:0000256" key="3">
    <source>
        <dbReference type="ARBA" id="ARBA00023180"/>
    </source>
</evidence>
<evidence type="ECO:0000259" key="4">
    <source>
        <dbReference type="Pfam" id="PF04577"/>
    </source>
</evidence>
<gene>
    <name evidence="5" type="ORF">F8B43_1711</name>
</gene>
<protein>
    <recommendedName>
        <fullName evidence="4">Glycosyltransferase 61 catalytic domain-containing protein</fullName>
    </recommendedName>
</protein>
<sequence>MDGSSVGGSRVDGAGAEAAAAHARLIEDNLVLTCAAERLYSDGGFAGDAALLDRLRGRVSRQTQVLGEVFPGFPAHDPAPPRLFGGSDAFRDKQGAALAARRPAGPPTLLCETRDVHLAGNALFHIEDGRPQVLFETYRPQERHVVTGPGPDFGRVDETIDGEGLVFLLNSAGSFNYGHWLIDDLPRLRGLARLRERHPREPVTVALVSYFPHLDAARRHSIELLLGRRGGVSIRFLDRSKTYRFVRLHHTSPCSLPSTGKSPYAMDDLTRQMRARTRLPRGLFALRALTGRGRRLFVDRHPGRGRGLANREAVLARLRDLGFEAFDPELTSVRQQVVRFAGAEIVVGIAGAGMANTVFCRPGTPVIHLVPEGWEDPFYGEIATACGQDYCAVFGPRIPSDAPEYLQDFASDPEPLCAALAAAGLR</sequence>
<evidence type="ECO:0000313" key="6">
    <source>
        <dbReference type="Proteomes" id="UP000469949"/>
    </source>
</evidence>
<reference evidence="5 6" key="1">
    <citation type="submission" date="2019-10" db="EMBL/GenBank/DDBJ databases">
        <title>Draft Genome Sequence of the Caffeine Degrading Methylotroph Methylorubrum populi PINKEL.</title>
        <authorList>
            <person name="Dawson S.C."/>
            <person name="Zhang X."/>
            <person name="Wright M.E."/>
            <person name="Sharma G."/>
            <person name="Langner J.T."/>
            <person name="Ditty J.L."/>
            <person name="Subuyuj G.A."/>
        </authorList>
    </citation>
    <scope>NUCLEOTIDE SEQUENCE [LARGE SCALE GENOMIC DNA]</scope>
    <source>
        <strain evidence="5 6">Pinkel</strain>
    </source>
</reference>